<accession>A0A2Z6P397</accession>
<protein>
    <submittedName>
        <fullName evidence="1">Uncharacterized protein</fullName>
    </submittedName>
</protein>
<reference evidence="2" key="1">
    <citation type="journal article" date="2017" name="Front. Plant Sci.">
        <title>Climate Clever Clovers: New Paradigm to Reduce the Environmental Footprint of Ruminants by Breeding Low Methanogenic Forages Utilizing Haplotype Variation.</title>
        <authorList>
            <person name="Kaur P."/>
            <person name="Appels R."/>
            <person name="Bayer P.E."/>
            <person name="Keeble-Gagnere G."/>
            <person name="Wang J."/>
            <person name="Hirakawa H."/>
            <person name="Shirasawa K."/>
            <person name="Vercoe P."/>
            <person name="Stefanova K."/>
            <person name="Durmic Z."/>
            <person name="Nichols P."/>
            <person name="Revell C."/>
            <person name="Isobe S.N."/>
            <person name="Edwards D."/>
            <person name="Erskine W."/>
        </authorList>
    </citation>
    <scope>NUCLEOTIDE SEQUENCE [LARGE SCALE GENOMIC DNA]</scope>
    <source>
        <strain evidence="2">cv. Daliak</strain>
    </source>
</reference>
<proteinExistence type="predicted"/>
<dbReference type="EMBL" id="DF973933">
    <property type="protein sequence ID" value="GAU42695.1"/>
    <property type="molecule type" value="Genomic_DNA"/>
</dbReference>
<keyword evidence="2" id="KW-1185">Reference proteome</keyword>
<sequence>MRDVLWENEYKNLTHMVPIYRIQNEFLIGLSYRTTTPVTNHIWPRVIHVGLHEISFFSLEGQFAMWHANAVAV</sequence>
<organism evidence="1 2">
    <name type="scientific">Trifolium subterraneum</name>
    <name type="common">Subterranean clover</name>
    <dbReference type="NCBI Taxonomy" id="3900"/>
    <lineage>
        <taxon>Eukaryota</taxon>
        <taxon>Viridiplantae</taxon>
        <taxon>Streptophyta</taxon>
        <taxon>Embryophyta</taxon>
        <taxon>Tracheophyta</taxon>
        <taxon>Spermatophyta</taxon>
        <taxon>Magnoliopsida</taxon>
        <taxon>eudicotyledons</taxon>
        <taxon>Gunneridae</taxon>
        <taxon>Pentapetalae</taxon>
        <taxon>rosids</taxon>
        <taxon>fabids</taxon>
        <taxon>Fabales</taxon>
        <taxon>Fabaceae</taxon>
        <taxon>Papilionoideae</taxon>
        <taxon>50 kb inversion clade</taxon>
        <taxon>NPAAA clade</taxon>
        <taxon>Hologalegina</taxon>
        <taxon>IRL clade</taxon>
        <taxon>Trifolieae</taxon>
        <taxon>Trifolium</taxon>
    </lineage>
</organism>
<gene>
    <name evidence="1" type="ORF">TSUD_302050</name>
</gene>
<dbReference type="Proteomes" id="UP000242715">
    <property type="component" value="Unassembled WGS sequence"/>
</dbReference>
<evidence type="ECO:0000313" key="2">
    <source>
        <dbReference type="Proteomes" id="UP000242715"/>
    </source>
</evidence>
<dbReference type="AlphaFoldDB" id="A0A2Z6P397"/>
<name>A0A2Z6P397_TRISU</name>
<evidence type="ECO:0000313" key="1">
    <source>
        <dbReference type="EMBL" id="GAU42695.1"/>
    </source>
</evidence>